<evidence type="ECO:0000313" key="2">
    <source>
        <dbReference type="Proteomes" id="UP000501690"/>
    </source>
</evidence>
<protein>
    <submittedName>
        <fullName evidence="1">Uncharacterized protein</fullName>
    </submittedName>
</protein>
<dbReference type="Proteomes" id="UP000501690">
    <property type="component" value="Linkage Group LG1"/>
</dbReference>
<keyword evidence="2" id="KW-1185">Reference proteome</keyword>
<reference evidence="1 2" key="1">
    <citation type="submission" date="2019-04" db="EMBL/GenBank/DDBJ databases">
        <title>An improved genome assembly and genetic linkage map for asparagus bean, Vigna unguiculata ssp. sesquipedialis.</title>
        <authorList>
            <person name="Xia Q."/>
            <person name="Zhang R."/>
            <person name="Dong Y."/>
        </authorList>
    </citation>
    <scope>NUCLEOTIDE SEQUENCE [LARGE SCALE GENOMIC DNA]</scope>
    <source>
        <tissue evidence="1">Leaf</tissue>
    </source>
</reference>
<dbReference type="AlphaFoldDB" id="A0A4D6KX49"/>
<evidence type="ECO:0000313" key="1">
    <source>
        <dbReference type="EMBL" id="QCD79091.1"/>
    </source>
</evidence>
<dbReference type="EMBL" id="CP039345">
    <property type="protein sequence ID" value="QCD79091.1"/>
    <property type="molecule type" value="Genomic_DNA"/>
</dbReference>
<gene>
    <name evidence="1" type="ORF">DEO72_LG1g2729</name>
</gene>
<accession>A0A4D6KX49</accession>
<name>A0A4D6KX49_VIGUN</name>
<proteinExistence type="predicted"/>
<organism evidence="1 2">
    <name type="scientific">Vigna unguiculata</name>
    <name type="common">Cowpea</name>
    <dbReference type="NCBI Taxonomy" id="3917"/>
    <lineage>
        <taxon>Eukaryota</taxon>
        <taxon>Viridiplantae</taxon>
        <taxon>Streptophyta</taxon>
        <taxon>Embryophyta</taxon>
        <taxon>Tracheophyta</taxon>
        <taxon>Spermatophyta</taxon>
        <taxon>Magnoliopsida</taxon>
        <taxon>eudicotyledons</taxon>
        <taxon>Gunneridae</taxon>
        <taxon>Pentapetalae</taxon>
        <taxon>rosids</taxon>
        <taxon>fabids</taxon>
        <taxon>Fabales</taxon>
        <taxon>Fabaceae</taxon>
        <taxon>Papilionoideae</taxon>
        <taxon>50 kb inversion clade</taxon>
        <taxon>NPAAA clade</taxon>
        <taxon>indigoferoid/millettioid clade</taxon>
        <taxon>Phaseoleae</taxon>
        <taxon>Vigna</taxon>
    </lineage>
</organism>
<sequence>MVVVTDTGAGNGSVFALADAMEVLVAVVDLHSVEDRSNLARVRLQVQTVLLLLRNAGCCCDAETRGHGAAAERDAVASMEVGRGYGSLQVARWLTANICRSGSLRGRWWWLLRFVGDALRNTMASVHLEPRHKRNFMASGNDRGQKGCL</sequence>